<dbReference type="AlphaFoldDB" id="A0A923RVK3"/>
<keyword evidence="3" id="KW-0807">Transducer</keyword>
<proteinExistence type="inferred from homology"/>
<dbReference type="CDD" id="cd06225">
    <property type="entry name" value="HAMP"/>
    <property type="match status" value="1"/>
</dbReference>
<dbReference type="Gene3D" id="6.10.340.10">
    <property type="match status" value="1"/>
</dbReference>
<dbReference type="Proteomes" id="UP000606499">
    <property type="component" value="Unassembled WGS sequence"/>
</dbReference>
<reference evidence="9" key="1">
    <citation type="submission" date="2020-08" db="EMBL/GenBank/DDBJ databases">
        <title>Genome public.</title>
        <authorList>
            <person name="Liu C."/>
            <person name="Sun Q."/>
        </authorList>
    </citation>
    <scope>NUCLEOTIDE SEQUENCE</scope>
    <source>
        <strain evidence="9">NSJ-28</strain>
    </source>
</reference>
<feature type="domain" description="Methyl-accepting transducer" evidence="7">
    <location>
        <begin position="314"/>
        <end position="543"/>
    </location>
</feature>
<dbReference type="InterPro" id="IPR004089">
    <property type="entry name" value="MCPsignal_dom"/>
</dbReference>
<dbReference type="GO" id="GO:0004888">
    <property type="term" value="F:transmembrane signaling receptor activity"/>
    <property type="evidence" value="ECO:0007669"/>
    <property type="project" value="InterPro"/>
</dbReference>
<feature type="coiled-coil region" evidence="4">
    <location>
        <begin position="78"/>
        <end position="105"/>
    </location>
</feature>
<dbReference type="Pfam" id="PF00672">
    <property type="entry name" value="HAMP"/>
    <property type="match status" value="1"/>
</dbReference>
<keyword evidence="6" id="KW-0812">Transmembrane</keyword>
<evidence type="ECO:0000256" key="2">
    <source>
        <dbReference type="ARBA" id="ARBA00029447"/>
    </source>
</evidence>
<dbReference type="PROSITE" id="PS50111">
    <property type="entry name" value="CHEMOTAXIS_TRANSDUC_2"/>
    <property type="match status" value="1"/>
</dbReference>
<dbReference type="InterPro" id="IPR003660">
    <property type="entry name" value="HAMP_dom"/>
</dbReference>
<feature type="domain" description="HAMP" evidence="8">
    <location>
        <begin position="212"/>
        <end position="264"/>
    </location>
</feature>
<evidence type="ECO:0000259" key="7">
    <source>
        <dbReference type="PROSITE" id="PS50111"/>
    </source>
</evidence>
<sequence>MKLKNMRISARLAVGFAIPIILSLILVIFALINTISVNNRYTDLINGELQLETQALESQVNINTAARYARDMVLDTNKSDYASNQEKLNEAISSLEEKISYLQENTGKYMAANAADEVIAASQKWLNIVPEITAALDKNDFDAATEILQQECTPALTAQADAARTFIRGLQSDIKVLIDNETSNVIRIAIIFVSMTLIFLALTLIFAVKIIHSIRVPLSEARDAIVAMSDGDLDRPVTYESRDEVGEISSALKTSQTVLKESISEVARVTTSMANGDFTISVNGNFPGALQTVSNNLSTLLSTLGNMISNAMSSVDQVSAGAEQVSNGAQALAQGATEQASAVEELSSTINDIADAARENAESARVAKENADKAGQQNIASQEQMAKMIEAMNEITATSQEISKIIKTIEDISFQTNILALNAAVEAARAGSAGKGFAVVADEVRNLATKSAEAASNTTALIESSIKAVENGSEIARTAADSITQSAELTTQSVEQISRIADAAEHESESIDQIMQGIDQISTVVQTNSATSEESAAASEELSSQANIMRQIFSAFNVNSSSSAKFGGSPYAGGLSPDQGDTFRRSSAAGKSFTEDLDKY</sequence>
<feature type="region of interest" description="Disordered" evidence="5">
    <location>
        <begin position="567"/>
        <end position="600"/>
    </location>
</feature>
<dbReference type="PANTHER" id="PTHR43531">
    <property type="entry name" value="PROTEIN ICFG"/>
    <property type="match status" value="1"/>
</dbReference>
<evidence type="ECO:0000256" key="6">
    <source>
        <dbReference type="SAM" id="Phobius"/>
    </source>
</evidence>
<keyword evidence="10" id="KW-1185">Reference proteome</keyword>
<dbReference type="PRINTS" id="PR00260">
    <property type="entry name" value="CHEMTRNSDUCR"/>
</dbReference>
<dbReference type="RefSeq" id="WP_186949835.1">
    <property type="nucleotide sequence ID" value="NZ_JACOPL010000005.1"/>
</dbReference>
<feature type="transmembrane region" description="Helical" evidence="6">
    <location>
        <begin position="12"/>
        <end position="32"/>
    </location>
</feature>
<evidence type="ECO:0000256" key="4">
    <source>
        <dbReference type="SAM" id="Coils"/>
    </source>
</evidence>
<dbReference type="GO" id="GO:0006935">
    <property type="term" value="P:chemotaxis"/>
    <property type="evidence" value="ECO:0007669"/>
    <property type="project" value="UniProtKB-KW"/>
</dbReference>
<dbReference type="InterPro" id="IPR004090">
    <property type="entry name" value="Chemotax_Me-accpt_rcpt"/>
</dbReference>
<keyword evidence="1" id="KW-0145">Chemotaxis</keyword>
<evidence type="ECO:0000256" key="5">
    <source>
        <dbReference type="SAM" id="MobiDB-lite"/>
    </source>
</evidence>
<feature type="transmembrane region" description="Helical" evidence="6">
    <location>
        <begin position="185"/>
        <end position="208"/>
    </location>
</feature>
<evidence type="ECO:0000256" key="1">
    <source>
        <dbReference type="ARBA" id="ARBA00022500"/>
    </source>
</evidence>
<dbReference type="Pfam" id="PF12729">
    <property type="entry name" value="4HB_MCP_1"/>
    <property type="match status" value="1"/>
</dbReference>
<protein>
    <submittedName>
        <fullName evidence="9">HAMP domain-containing protein</fullName>
    </submittedName>
</protein>
<dbReference type="EMBL" id="JACOPL010000005">
    <property type="protein sequence ID" value="MBC5725112.1"/>
    <property type="molecule type" value="Genomic_DNA"/>
</dbReference>
<dbReference type="PROSITE" id="PS50885">
    <property type="entry name" value="HAMP"/>
    <property type="match status" value="1"/>
</dbReference>
<dbReference type="SMART" id="SM00304">
    <property type="entry name" value="HAMP"/>
    <property type="match status" value="2"/>
</dbReference>
<comment type="caution">
    <text evidence="9">The sequence shown here is derived from an EMBL/GenBank/DDBJ whole genome shotgun (WGS) entry which is preliminary data.</text>
</comment>
<evidence type="ECO:0000256" key="3">
    <source>
        <dbReference type="PROSITE-ProRule" id="PRU00284"/>
    </source>
</evidence>
<name>A0A923RVK3_9FIRM</name>
<evidence type="ECO:0000259" key="8">
    <source>
        <dbReference type="PROSITE" id="PS50885"/>
    </source>
</evidence>
<dbReference type="InterPro" id="IPR024478">
    <property type="entry name" value="HlyB_4HB_MCP"/>
</dbReference>
<organism evidence="9 10">
    <name type="scientific">Agathobaculum faecis</name>
    <dbReference type="NCBI Taxonomy" id="2763013"/>
    <lineage>
        <taxon>Bacteria</taxon>
        <taxon>Bacillati</taxon>
        <taxon>Bacillota</taxon>
        <taxon>Clostridia</taxon>
        <taxon>Eubacteriales</taxon>
        <taxon>Butyricicoccaceae</taxon>
        <taxon>Agathobaculum</taxon>
    </lineage>
</organism>
<dbReference type="SMART" id="SM00283">
    <property type="entry name" value="MA"/>
    <property type="match status" value="1"/>
</dbReference>
<evidence type="ECO:0000313" key="10">
    <source>
        <dbReference type="Proteomes" id="UP000606499"/>
    </source>
</evidence>
<dbReference type="Gene3D" id="1.10.287.950">
    <property type="entry name" value="Methyl-accepting chemotaxis protein"/>
    <property type="match status" value="1"/>
</dbReference>
<gene>
    <name evidence="9" type="ORF">H8S45_06530</name>
</gene>
<dbReference type="GO" id="GO:0007165">
    <property type="term" value="P:signal transduction"/>
    <property type="evidence" value="ECO:0007669"/>
    <property type="project" value="UniProtKB-KW"/>
</dbReference>
<dbReference type="Pfam" id="PF00015">
    <property type="entry name" value="MCPsignal"/>
    <property type="match status" value="1"/>
</dbReference>
<dbReference type="PANTHER" id="PTHR43531:SF11">
    <property type="entry name" value="METHYL-ACCEPTING CHEMOTAXIS PROTEIN 3"/>
    <property type="match status" value="1"/>
</dbReference>
<evidence type="ECO:0000313" key="9">
    <source>
        <dbReference type="EMBL" id="MBC5725112.1"/>
    </source>
</evidence>
<dbReference type="SUPFAM" id="SSF58104">
    <property type="entry name" value="Methyl-accepting chemotaxis protein (MCP) signaling domain"/>
    <property type="match status" value="1"/>
</dbReference>
<dbReference type="InterPro" id="IPR051310">
    <property type="entry name" value="MCP_chemotaxis"/>
</dbReference>
<dbReference type="GO" id="GO:0005886">
    <property type="term" value="C:plasma membrane"/>
    <property type="evidence" value="ECO:0007669"/>
    <property type="project" value="TreeGrafter"/>
</dbReference>
<keyword evidence="6" id="KW-1133">Transmembrane helix</keyword>
<accession>A0A923RVK3</accession>
<keyword evidence="6" id="KW-0472">Membrane</keyword>
<comment type="similarity">
    <text evidence="2">Belongs to the methyl-accepting chemotaxis (MCP) protein family.</text>
</comment>
<keyword evidence="4" id="KW-0175">Coiled coil</keyword>